<dbReference type="EMBL" id="JBHTJP010000032">
    <property type="protein sequence ID" value="MFD0976437.1"/>
    <property type="molecule type" value="Genomic_DNA"/>
</dbReference>
<dbReference type="RefSeq" id="WP_380737760.1">
    <property type="nucleotide sequence ID" value="NZ_JBHTJP010000032.1"/>
</dbReference>
<comment type="caution">
    <text evidence="3">The sequence shown here is derived from an EMBL/GenBank/DDBJ whole genome shotgun (WGS) entry which is preliminary data.</text>
</comment>
<organism evidence="3 4">
    <name type="scientific">Salinimicrobium gaetbulicola</name>
    <dbReference type="NCBI Taxonomy" id="999702"/>
    <lineage>
        <taxon>Bacteria</taxon>
        <taxon>Pseudomonadati</taxon>
        <taxon>Bacteroidota</taxon>
        <taxon>Flavobacteriia</taxon>
        <taxon>Flavobacteriales</taxon>
        <taxon>Flavobacteriaceae</taxon>
        <taxon>Salinimicrobium</taxon>
    </lineage>
</organism>
<evidence type="ECO:0000259" key="2">
    <source>
        <dbReference type="Pfam" id="PF19413"/>
    </source>
</evidence>
<reference evidence="4" key="1">
    <citation type="journal article" date="2019" name="Int. J. Syst. Evol. Microbiol.">
        <title>The Global Catalogue of Microorganisms (GCM) 10K type strain sequencing project: providing services to taxonomists for standard genome sequencing and annotation.</title>
        <authorList>
            <consortium name="The Broad Institute Genomics Platform"/>
            <consortium name="The Broad Institute Genome Sequencing Center for Infectious Disease"/>
            <person name="Wu L."/>
            <person name="Ma J."/>
        </authorList>
    </citation>
    <scope>NUCLEOTIDE SEQUENCE [LARGE SCALE GENOMIC DNA]</scope>
    <source>
        <strain evidence="4">CCUG 60898</strain>
    </source>
</reference>
<proteinExistence type="predicted"/>
<name>A0ABW3IEC8_9FLAO</name>
<sequence>MKTFLLMVLVIIMTTQISEAQTNEDLFLEAREKAFSEDYEGSINLLRTLQKSEPGNTDYGIFLARVYSWNKNYQAAFDILENLLQKGPLLKEALEVMTTTQLWAGNHSEALRYSNQGIEAFGDLNFKIQKARALFYLERRKEAQIILSEILKTDPDNDTALELYTEIVQKKKHVISASYTNTSFSSPAISPWHSAWLFYKTDLGKLPVLVKYNFGSIYDRKGSQLEAEAYPKIGKSGYIQLNAGIGLNKQVFPEFKAGAEYYHTLNERFEISGGGRILGFETRNVFLFTGQVSYNMGKNFNLTYRPYAALADDSWSLTHSLSFALSNPLKENIWKLDLQYGSVPYEYITETAFSSLETFRIGLQHQWRVSGQVLLRPVLMYENEEYLPSEYRNRFNVQLITTVRF</sequence>
<dbReference type="InterPro" id="IPR011990">
    <property type="entry name" value="TPR-like_helical_dom_sf"/>
</dbReference>
<dbReference type="Pfam" id="PF19413">
    <property type="entry name" value="YaiO"/>
    <property type="match status" value="1"/>
</dbReference>
<dbReference type="InterPro" id="IPR030887">
    <property type="entry name" value="Beta-barrel_YaiO"/>
</dbReference>
<feature type="chain" id="PRO_5045457879" evidence="1">
    <location>
        <begin position="21"/>
        <end position="405"/>
    </location>
</feature>
<feature type="signal peptide" evidence="1">
    <location>
        <begin position="1"/>
        <end position="20"/>
    </location>
</feature>
<dbReference type="NCBIfam" id="TIGR04390">
    <property type="entry name" value="OMP_YaiO_dom"/>
    <property type="match status" value="1"/>
</dbReference>
<protein>
    <submittedName>
        <fullName evidence="3">YaiO family outer membrane beta-barrel protein</fullName>
    </submittedName>
</protein>
<gene>
    <name evidence="3" type="ORF">ACFQ1G_06515</name>
</gene>
<keyword evidence="1" id="KW-0732">Signal</keyword>
<dbReference type="SUPFAM" id="SSF48452">
    <property type="entry name" value="TPR-like"/>
    <property type="match status" value="1"/>
</dbReference>
<accession>A0ABW3IEC8</accession>
<dbReference type="Gene3D" id="1.25.40.10">
    <property type="entry name" value="Tetratricopeptide repeat domain"/>
    <property type="match status" value="1"/>
</dbReference>
<evidence type="ECO:0000313" key="4">
    <source>
        <dbReference type="Proteomes" id="UP001597100"/>
    </source>
</evidence>
<feature type="domain" description="YaiO beta-barrel" evidence="2">
    <location>
        <begin position="173"/>
        <end position="346"/>
    </location>
</feature>
<evidence type="ECO:0000256" key="1">
    <source>
        <dbReference type="SAM" id="SignalP"/>
    </source>
</evidence>
<evidence type="ECO:0000313" key="3">
    <source>
        <dbReference type="EMBL" id="MFD0976437.1"/>
    </source>
</evidence>
<keyword evidence="4" id="KW-1185">Reference proteome</keyword>
<dbReference type="Proteomes" id="UP001597100">
    <property type="component" value="Unassembled WGS sequence"/>
</dbReference>